<dbReference type="EMBL" id="BAABJV010000017">
    <property type="protein sequence ID" value="GAA4791223.1"/>
    <property type="molecule type" value="Genomic_DNA"/>
</dbReference>
<feature type="compositionally biased region" description="Basic residues" evidence="1">
    <location>
        <begin position="67"/>
        <end position="78"/>
    </location>
</feature>
<reference evidence="3" key="1">
    <citation type="journal article" date="2019" name="Int. J. Syst. Evol. Microbiol.">
        <title>The Global Catalogue of Microorganisms (GCM) 10K type strain sequencing project: providing services to taxonomists for standard genome sequencing and annotation.</title>
        <authorList>
            <consortium name="The Broad Institute Genomics Platform"/>
            <consortium name="The Broad Institute Genome Sequencing Center for Infectious Disease"/>
            <person name="Wu L."/>
            <person name="Ma J."/>
        </authorList>
    </citation>
    <scope>NUCLEOTIDE SEQUENCE [LARGE SCALE GENOMIC DNA]</scope>
    <source>
        <strain evidence="3">JCM 18324</strain>
    </source>
</reference>
<evidence type="ECO:0000256" key="1">
    <source>
        <dbReference type="SAM" id="MobiDB-lite"/>
    </source>
</evidence>
<feature type="region of interest" description="Disordered" evidence="1">
    <location>
        <begin position="34"/>
        <end position="78"/>
    </location>
</feature>
<dbReference type="RefSeq" id="WP_345615599.1">
    <property type="nucleotide sequence ID" value="NZ_BAABJV010000017.1"/>
</dbReference>
<name>A0ABP9B9Y6_9ACTN</name>
<feature type="compositionally biased region" description="Basic and acidic residues" evidence="1">
    <location>
        <begin position="42"/>
        <end position="65"/>
    </location>
</feature>
<gene>
    <name evidence="2" type="ORF">GCM10023329_48790</name>
</gene>
<evidence type="ECO:0008006" key="4">
    <source>
        <dbReference type="Google" id="ProtNLM"/>
    </source>
</evidence>
<accession>A0ABP9B9Y6</accession>
<dbReference type="Proteomes" id="UP001501147">
    <property type="component" value="Unassembled WGS sequence"/>
</dbReference>
<sequence>MGSTRDRAVGDRGEDRTMFGRFKAKAKELRGRMEESDGIVLEDERRKREGRRMAEQGRAEAEAARARSARRHHGRHAK</sequence>
<evidence type="ECO:0000313" key="3">
    <source>
        <dbReference type="Proteomes" id="UP001501147"/>
    </source>
</evidence>
<evidence type="ECO:0000313" key="2">
    <source>
        <dbReference type="EMBL" id="GAA4791223.1"/>
    </source>
</evidence>
<keyword evidence="3" id="KW-1185">Reference proteome</keyword>
<comment type="caution">
    <text evidence="2">The sequence shown here is derived from an EMBL/GenBank/DDBJ whole genome shotgun (WGS) entry which is preliminary data.</text>
</comment>
<protein>
    <recommendedName>
        <fullName evidence="4">CsbD family protein</fullName>
    </recommendedName>
</protein>
<proteinExistence type="predicted"/>
<organism evidence="2 3">
    <name type="scientific">Streptomyces sanyensis</name>
    <dbReference type="NCBI Taxonomy" id="568869"/>
    <lineage>
        <taxon>Bacteria</taxon>
        <taxon>Bacillati</taxon>
        <taxon>Actinomycetota</taxon>
        <taxon>Actinomycetes</taxon>
        <taxon>Kitasatosporales</taxon>
        <taxon>Streptomycetaceae</taxon>
        <taxon>Streptomyces</taxon>
    </lineage>
</organism>